<feature type="non-terminal residue" evidence="1">
    <location>
        <position position="61"/>
    </location>
</feature>
<dbReference type="OrthoDB" id="3269759at2759"/>
<reference evidence="1 2" key="1">
    <citation type="submission" date="2018-06" db="EMBL/GenBank/DDBJ databases">
        <title>A transcriptomic atlas of mushroom development highlights an independent origin of complex multicellularity.</title>
        <authorList>
            <consortium name="DOE Joint Genome Institute"/>
            <person name="Krizsan K."/>
            <person name="Almasi E."/>
            <person name="Merenyi Z."/>
            <person name="Sahu N."/>
            <person name="Viragh M."/>
            <person name="Koszo T."/>
            <person name="Mondo S."/>
            <person name="Kiss B."/>
            <person name="Balint B."/>
            <person name="Kues U."/>
            <person name="Barry K."/>
            <person name="Hegedus J.C."/>
            <person name="Henrissat B."/>
            <person name="Johnson J."/>
            <person name="Lipzen A."/>
            <person name="Ohm R."/>
            <person name="Nagy I."/>
            <person name="Pangilinan J."/>
            <person name="Yan J."/>
            <person name="Xiong Y."/>
            <person name="Grigoriev I.V."/>
            <person name="Hibbett D.S."/>
            <person name="Nagy L.G."/>
        </authorList>
    </citation>
    <scope>NUCLEOTIDE SEQUENCE [LARGE SCALE GENOMIC DNA]</scope>
    <source>
        <strain evidence="1 2">SZMC22713</strain>
    </source>
</reference>
<organism evidence="1 2">
    <name type="scientific">Rickenella mellea</name>
    <dbReference type="NCBI Taxonomy" id="50990"/>
    <lineage>
        <taxon>Eukaryota</taxon>
        <taxon>Fungi</taxon>
        <taxon>Dikarya</taxon>
        <taxon>Basidiomycota</taxon>
        <taxon>Agaricomycotina</taxon>
        <taxon>Agaricomycetes</taxon>
        <taxon>Hymenochaetales</taxon>
        <taxon>Rickenellaceae</taxon>
        <taxon>Rickenella</taxon>
    </lineage>
</organism>
<dbReference type="VEuPathDB" id="FungiDB:BD410DRAFT_697629"/>
<evidence type="ECO:0000313" key="2">
    <source>
        <dbReference type="Proteomes" id="UP000294933"/>
    </source>
</evidence>
<proteinExistence type="predicted"/>
<keyword evidence="2" id="KW-1185">Reference proteome</keyword>
<accession>A0A4Y7PDL2</accession>
<name>A0A4Y7PDL2_9AGAM</name>
<gene>
    <name evidence="1" type="ORF">BD410DRAFT_697629</name>
</gene>
<dbReference type="STRING" id="50990.A0A4Y7PDL2"/>
<dbReference type="Proteomes" id="UP000294933">
    <property type="component" value="Unassembled WGS sequence"/>
</dbReference>
<evidence type="ECO:0000313" key="1">
    <source>
        <dbReference type="EMBL" id="TDL13404.1"/>
    </source>
</evidence>
<dbReference type="EMBL" id="ML170647">
    <property type="protein sequence ID" value="TDL13404.1"/>
    <property type="molecule type" value="Genomic_DNA"/>
</dbReference>
<sequence length="61" mass="6669">MSPADMSLTSTSLNLYSVPKLADDGSNWVVYKTRTLAALGARRLTRHLEGRAIYPSTLTVT</sequence>
<protein>
    <submittedName>
        <fullName evidence="1">Uncharacterized protein</fullName>
    </submittedName>
</protein>
<dbReference type="AlphaFoldDB" id="A0A4Y7PDL2"/>